<comment type="caution">
    <text evidence="1">The sequence shown here is derived from an EMBL/GenBank/DDBJ whole genome shotgun (WGS) entry which is preliminary data.</text>
</comment>
<proteinExistence type="predicted"/>
<reference evidence="1 2" key="1">
    <citation type="submission" date="2016-09" db="EMBL/GenBank/DDBJ databases">
        <title>Draft Genome Sequence of four Alteromonas macleodii strains isolated from copper coupons and grown long-term at elevated copper levels.</title>
        <authorList>
            <person name="Cusick K."/>
            <person name="Dale J."/>
            <person name="Little B."/>
            <person name="Biffinger J."/>
        </authorList>
    </citation>
    <scope>NUCLEOTIDE SEQUENCE [LARGE SCALE GENOMIC DNA]</scope>
    <source>
        <strain evidence="1 2">KCP01</strain>
    </source>
</reference>
<name>A0AB36FQE4_ALTMA</name>
<keyword evidence="2" id="KW-1185">Reference proteome</keyword>
<evidence type="ECO:0000313" key="1">
    <source>
        <dbReference type="EMBL" id="OES27809.1"/>
    </source>
</evidence>
<protein>
    <submittedName>
        <fullName evidence="1">Uncharacterized protein</fullName>
    </submittedName>
</protein>
<dbReference type="AlphaFoldDB" id="A0AB36FQE4"/>
<sequence>MALLLFLEVLKIDRNEVTSLNDWIESQEAARPNVLYGCSEGIEFYELRTIR</sequence>
<gene>
    <name evidence="1" type="ORF">BFV95_3631</name>
</gene>
<organism evidence="1 2">
    <name type="scientific">Alteromonas macleodii</name>
    <name type="common">Pseudoalteromonas macleodii</name>
    <dbReference type="NCBI Taxonomy" id="28108"/>
    <lineage>
        <taxon>Bacteria</taxon>
        <taxon>Pseudomonadati</taxon>
        <taxon>Pseudomonadota</taxon>
        <taxon>Gammaproteobacteria</taxon>
        <taxon>Alteromonadales</taxon>
        <taxon>Alteromonadaceae</taxon>
        <taxon>Alteromonas/Salinimonas group</taxon>
        <taxon>Alteromonas</taxon>
    </lineage>
</organism>
<dbReference type="EMBL" id="MIPY01000028">
    <property type="protein sequence ID" value="OES27809.1"/>
    <property type="molecule type" value="Genomic_DNA"/>
</dbReference>
<dbReference type="Proteomes" id="UP000095392">
    <property type="component" value="Unassembled WGS sequence"/>
</dbReference>
<evidence type="ECO:0000313" key="2">
    <source>
        <dbReference type="Proteomes" id="UP000095392"/>
    </source>
</evidence>
<accession>A0AB36FQE4</accession>